<keyword evidence="5 8" id="KW-1133">Transmembrane helix</keyword>
<reference evidence="10" key="1">
    <citation type="journal article" date="2020" name="Stud. Mycol.">
        <title>101 Dothideomycetes genomes: a test case for predicting lifestyles and emergence of pathogens.</title>
        <authorList>
            <person name="Haridas S."/>
            <person name="Albert R."/>
            <person name="Binder M."/>
            <person name="Bloem J."/>
            <person name="Labutti K."/>
            <person name="Salamov A."/>
            <person name="Andreopoulos B."/>
            <person name="Baker S."/>
            <person name="Barry K."/>
            <person name="Bills G."/>
            <person name="Bluhm B."/>
            <person name="Cannon C."/>
            <person name="Castanera R."/>
            <person name="Culley D."/>
            <person name="Daum C."/>
            <person name="Ezra D."/>
            <person name="Gonzalez J."/>
            <person name="Henrissat B."/>
            <person name="Kuo A."/>
            <person name="Liang C."/>
            <person name="Lipzen A."/>
            <person name="Lutzoni F."/>
            <person name="Magnuson J."/>
            <person name="Mondo S."/>
            <person name="Nolan M."/>
            <person name="Ohm R."/>
            <person name="Pangilinan J."/>
            <person name="Park H.-J."/>
            <person name="Ramirez L."/>
            <person name="Alfaro M."/>
            <person name="Sun H."/>
            <person name="Tritt A."/>
            <person name="Yoshinaga Y."/>
            <person name="Zwiers L.-H."/>
            <person name="Turgeon B."/>
            <person name="Goodwin S."/>
            <person name="Spatafora J."/>
            <person name="Crous P."/>
            <person name="Grigoriev I."/>
        </authorList>
    </citation>
    <scope>NUCLEOTIDE SEQUENCE</scope>
    <source>
        <strain evidence="10">CBS 125425</strain>
    </source>
</reference>
<dbReference type="PANTHER" id="PTHR48022:SF26">
    <property type="entry name" value="MAJOR FACILITATOR SUPERFAMILY (MFS) PROFILE DOMAIN-CONTAINING PROTEIN-RELATED"/>
    <property type="match status" value="1"/>
</dbReference>
<evidence type="ECO:0000256" key="3">
    <source>
        <dbReference type="ARBA" id="ARBA00022448"/>
    </source>
</evidence>
<evidence type="ECO:0000313" key="11">
    <source>
        <dbReference type="Proteomes" id="UP000799444"/>
    </source>
</evidence>
<feature type="transmembrane region" description="Helical" evidence="8">
    <location>
        <begin position="434"/>
        <end position="455"/>
    </location>
</feature>
<dbReference type="InterPro" id="IPR050360">
    <property type="entry name" value="MFS_Sugar_Transporters"/>
</dbReference>
<dbReference type="InterPro" id="IPR005828">
    <property type="entry name" value="MFS_sugar_transport-like"/>
</dbReference>
<accession>A0A9P4R7U2</accession>
<dbReference type="AlphaFoldDB" id="A0A9P4R7U2"/>
<feature type="transmembrane region" description="Helical" evidence="8">
    <location>
        <begin position="175"/>
        <end position="196"/>
    </location>
</feature>
<dbReference type="Gene3D" id="1.20.1250.20">
    <property type="entry name" value="MFS general substrate transporter like domains"/>
    <property type="match status" value="1"/>
</dbReference>
<dbReference type="EMBL" id="ML996099">
    <property type="protein sequence ID" value="KAF2740627.1"/>
    <property type="molecule type" value="Genomic_DNA"/>
</dbReference>
<keyword evidence="6 8" id="KW-0472">Membrane</keyword>
<dbReference type="InterPro" id="IPR020846">
    <property type="entry name" value="MFS_dom"/>
</dbReference>
<keyword evidence="10" id="KW-0762">Sugar transport</keyword>
<feature type="transmembrane region" description="Helical" evidence="8">
    <location>
        <begin position="87"/>
        <end position="105"/>
    </location>
</feature>
<gene>
    <name evidence="10" type="ORF">EJ04DRAFT_454855</name>
</gene>
<dbReference type="InterPro" id="IPR003663">
    <property type="entry name" value="Sugar/inositol_transpt"/>
</dbReference>
<dbReference type="PRINTS" id="PR00171">
    <property type="entry name" value="SUGRTRNSPORT"/>
</dbReference>
<dbReference type="InterPro" id="IPR036259">
    <property type="entry name" value="MFS_trans_sf"/>
</dbReference>
<sequence length="520" mass="57930">MVRKYLGGSGERLTVWISIAASTVLIFYGYDQGVFGNVIISENFLETFGHPSANMQGVMTSIYNIGCFIGATSTIWSGDKLGRPRQIILGSTIIAVGAVIQTASYDVSQMMVGRIVAGLGTGMNTATAGVWQAETSKMRSRGKLVIIQMANCITGFSISNWLTLAFSFAPRDIAWRFPLAFQIFFTLCIYAMCPFLPDSPRLLIRKGRHEDAYEVLAALEGHGATPDSPTVHAQFNIIKDILDKEHMSTYSWWELISGRGPSGVLRRMILGAWMQAMNQISGINVTSYYMSYIFINALGISELLSRILAAAGSVDYLFFACMAYFVIERYGRRKVMMTSAAACSICWVVISIALGLSEKGKADEYKMGIVAVSFFFLFFASFGMGVLGVPWLYPTEINALEMRTKGASLAMATNWIMNYMVVQVTLPGISNLKWRFWIIWAVICFAFIPITYLFYPETANRSLEDIDRMFETNPGIFIHRNKIAVQLQRPAEYIEADARIARADDEKRPSSVHVETKETA</sequence>
<feature type="domain" description="Major facilitator superfamily (MFS) profile" evidence="9">
    <location>
        <begin position="17"/>
        <end position="459"/>
    </location>
</feature>
<evidence type="ECO:0000259" key="9">
    <source>
        <dbReference type="PROSITE" id="PS50850"/>
    </source>
</evidence>
<feature type="transmembrane region" description="Helical" evidence="8">
    <location>
        <begin position="111"/>
        <end position="133"/>
    </location>
</feature>
<evidence type="ECO:0000256" key="6">
    <source>
        <dbReference type="ARBA" id="ARBA00023136"/>
    </source>
</evidence>
<feature type="transmembrane region" description="Helical" evidence="8">
    <location>
        <begin position="307"/>
        <end position="327"/>
    </location>
</feature>
<comment type="subcellular location">
    <subcellularLocation>
        <location evidence="1">Membrane</location>
        <topology evidence="1">Multi-pass membrane protein</topology>
    </subcellularLocation>
</comment>
<dbReference type="NCBIfam" id="TIGR00879">
    <property type="entry name" value="SP"/>
    <property type="match status" value="1"/>
</dbReference>
<evidence type="ECO:0000256" key="5">
    <source>
        <dbReference type="ARBA" id="ARBA00022989"/>
    </source>
</evidence>
<keyword evidence="11" id="KW-1185">Reference proteome</keyword>
<organism evidence="10 11">
    <name type="scientific">Polyplosphaeria fusca</name>
    <dbReference type="NCBI Taxonomy" id="682080"/>
    <lineage>
        <taxon>Eukaryota</taxon>
        <taxon>Fungi</taxon>
        <taxon>Dikarya</taxon>
        <taxon>Ascomycota</taxon>
        <taxon>Pezizomycotina</taxon>
        <taxon>Dothideomycetes</taxon>
        <taxon>Pleosporomycetidae</taxon>
        <taxon>Pleosporales</taxon>
        <taxon>Tetraplosphaeriaceae</taxon>
        <taxon>Polyplosphaeria</taxon>
    </lineage>
</organism>
<evidence type="ECO:0000313" key="10">
    <source>
        <dbReference type="EMBL" id="KAF2740627.1"/>
    </source>
</evidence>
<feature type="transmembrane region" description="Helical" evidence="8">
    <location>
        <begin position="12"/>
        <end position="30"/>
    </location>
</feature>
<feature type="transmembrane region" description="Helical" evidence="8">
    <location>
        <begin position="339"/>
        <end position="357"/>
    </location>
</feature>
<feature type="transmembrane region" description="Helical" evidence="8">
    <location>
        <begin position="405"/>
        <end position="422"/>
    </location>
</feature>
<comment type="caution">
    <text evidence="10">The sequence shown here is derived from an EMBL/GenBank/DDBJ whole genome shotgun (WGS) entry which is preliminary data.</text>
</comment>
<feature type="transmembrane region" description="Helical" evidence="8">
    <location>
        <begin position="276"/>
        <end position="295"/>
    </location>
</feature>
<evidence type="ECO:0000256" key="1">
    <source>
        <dbReference type="ARBA" id="ARBA00004141"/>
    </source>
</evidence>
<keyword evidence="4 8" id="KW-0812">Transmembrane</keyword>
<feature type="transmembrane region" description="Helical" evidence="8">
    <location>
        <begin position="145"/>
        <end position="169"/>
    </location>
</feature>
<keyword evidence="3 7" id="KW-0813">Transport</keyword>
<comment type="similarity">
    <text evidence="2 7">Belongs to the major facilitator superfamily. Sugar transporter (TC 2.A.1.1) family.</text>
</comment>
<dbReference type="Pfam" id="PF00083">
    <property type="entry name" value="Sugar_tr"/>
    <property type="match status" value="1"/>
</dbReference>
<feature type="transmembrane region" description="Helical" evidence="8">
    <location>
        <begin position="55"/>
        <end position="75"/>
    </location>
</feature>
<dbReference type="PANTHER" id="PTHR48022">
    <property type="entry name" value="PLASTIDIC GLUCOSE TRANSPORTER 4"/>
    <property type="match status" value="1"/>
</dbReference>
<dbReference type="Proteomes" id="UP000799444">
    <property type="component" value="Unassembled WGS sequence"/>
</dbReference>
<dbReference type="GO" id="GO:0016020">
    <property type="term" value="C:membrane"/>
    <property type="evidence" value="ECO:0007669"/>
    <property type="project" value="UniProtKB-SubCell"/>
</dbReference>
<proteinExistence type="inferred from homology"/>
<protein>
    <submittedName>
        <fullName evidence="10">Sugar transporter STL1</fullName>
    </submittedName>
</protein>
<evidence type="ECO:0000256" key="8">
    <source>
        <dbReference type="SAM" id="Phobius"/>
    </source>
</evidence>
<evidence type="ECO:0000256" key="2">
    <source>
        <dbReference type="ARBA" id="ARBA00010992"/>
    </source>
</evidence>
<evidence type="ECO:0000256" key="4">
    <source>
        <dbReference type="ARBA" id="ARBA00022692"/>
    </source>
</evidence>
<feature type="transmembrane region" description="Helical" evidence="8">
    <location>
        <begin position="369"/>
        <end position="393"/>
    </location>
</feature>
<dbReference type="SUPFAM" id="SSF103473">
    <property type="entry name" value="MFS general substrate transporter"/>
    <property type="match status" value="1"/>
</dbReference>
<dbReference type="PROSITE" id="PS50850">
    <property type="entry name" value="MFS"/>
    <property type="match status" value="1"/>
</dbReference>
<dbReference type="OrthoDB" id="6339427at2759"/>
<dbReference type="GO" id="GO:0005351">
    <property type="term" value="F:carbohydrate:proton symporter activity"/>
    <property type="evidence" value="ECO:0007669"/>
    <property type="project" value="TreeGrafter"/>
</dbReference>
<evidence type="ECO:0000256" key="7">
    <source>
        <dbReference type="RuleBase" id="RU003346"/>
    </source>
</evidence>
<name>A0A9P4R7U2_9PLEO</name>